<dbReference type="EMBL" id="JANIBJ010000005">
    <property type="protein sequence ID" value="MCQ8103271.1"/>
    <property type="molecule type" value="Genomic_DNA"/>
</dbReference>
<proteinExistence type="predicted"/>
<comment type="caution">
    <text evidence="1">The sequence shown here is derived from an EMBL/GenBank/DDBJ whole genome shotgun (WGS) entry which is preliminary data.</text>
</comment>
<evidence type="ECO:0000313" key="1">
    <source>
        <dbReference type="EMBL" id="MCQ8103271.1"/>
    </source>
</evidence>
<dbReference type="RefSeq" id="WP_256600957.1">
    <property type="nucleotide sequence ID" value="NZ_JANIBJ010000005.1"/>
</dbReference>
<name>A0ABT1TCT4_9GAMM</name>
<evidence type="ECO:0000313" key="2">
    <source>
        <dbReference type="Proteomes" id="UP001524499"/>
    </source>
</evidence>
<accession>A0ABT1TCT4</accession>
<dbReference type="Proteomes" id="UP001524499">
    <property type="component" value="Unassembled WGS sequence"/>
</dbReference>
<organism evidence="1 2">
    <name type="scientific">Methylomonas subterranea</name>
    <dbReference type="NCBI Taxonomy" id="2952225"/>
    <lineage>
        <taxon>Bacteria</taxon>
        <taxon>Pseudomonadati</taxon>
        <taxon>Pseudomonadota</taxon>
        <taxon>Gammaproteobacteria</taxon>
        <taxon>Methylococcales</taxon>
        <taxon>Methylococcaceae</taxon>
        <taxon>Methylomonas</taxon>
    </lineage>
</organism>
<keyword evidence="2" id="KW-1185">Reference proteome</keyword>
<reference evidence="1 2" key="1">
    <citation type="submission" date="2022-07" db="EMBL/GenBank/DDBJ databases">
        <title>Methylomonas rivi sp. nov., Methylomonas rosea sp. nov., Methylomonas aureus sp. nov. and Methylomonas subterranea sp. nov., four novel methanotrophs isolated from a freshwater creek and the deep terrestrial subsurface.</title>
        <authorList>
            <person name="Abin C."/>
            <person name="Sankaranarayanan K."/>
            <person name="Garner C."/>
            <person name="Sindelar R."/>
            <person name="Kotary K."/>
            <person name="Garner R."/>
            <person name="Barclay S."/>
            <person name="Lawson P."/>
            <person name="Krumholz L."/>
        </authorList>
    </citation>
    <scope>NUCLEOTIDE SEQUENCE [LARGE SCALE GENOMIC DNA]</scope>
    <source>
        <strain evidence="1 2">SURF-2</strain>
    </source>
</reference>
<protein>
    <submittedName>
        <fullName evidence="1">Uncharacterized protein</fullName>
    </submittedName>
</protein>
<sequence>MRPITLSLIGPTALTAALLESGKFNDFVRDVRAEAKQTPAALAVFDAIYDHLAGKIDA</sequence>
<gene>
    <name evidence="1" type="ORF">NP590_04055</name>
</gene>